<evidence type="ECO:0000313" key="2">
    <source>
        <dbReference type="EMBL" id="OAQ34961.1"/>
    </source>
</evidence>
<gene>
    <name evidence="2" type="ORF">K457DRAFT_121531</name>
</gene>
<accession>A0A197KE52</accession>
<dbReference type="EMBL" id="KV442016">
    <property type="protein sequence ID" value="OAQ34961.1"/>
    <property type="molecule type" value="Genomic_DNA"/>
</dbReference>
<organism evidence="2 3">
    <name type="scientific">Linnemannia elongata AG-77</name>
    <dbReference type="NCBI Taxonomy" id="1314771"/>
    <lineage>
        <taxon>Eukaryota</taxon>
        <taxon>Fungi</taxon>
        <taxon>Fungi incertae sedis</taxon>
        <taxon>Mucoromycota</taxon>
        <taxon>Mortierellomycotina</taxon>
        <taxon>Mortierellomycetes</taxon>
        <taxon>Mortierellales</taxon>
        <taxon>Mortierellaceae</taxon>
        <taxon>Linnemannia</taxon>
    </lineage>
</organism>
<evidence type="ECO:0000313" key="3">
    <source>
        <dbReference type="Proteomes" id="UP000078512"/>
    </source>
</evidence>
<proteinExistence type="predicted"/>
<name>A0A197KE52_9FUNG</name>
<dbReference type="OrthoDB" id="2434980at2759"/>
<reference evidence="2 3" key="1">
    <citation type="submission" date="2016-05" db="EMBL/GenBank/DDBJ databases">
        <title>Genome sequencing reveals origins of a unique bacterial endosymbiosis in the earliest lineages of terrestrial Fungi.</title>
        <authorList>
            <consortium name="DOE Joint Genome Institute"/>
            <person name="Uehling J."/>
            <person name="Gryganskyi A."/>
            <person name="Hameed K."/>
            <person name="Tschaplinski T."/>
            <person name="Misztal P."/>
            <person name="Wu S."/>
            <person name="Desiro A."/>
            <person name="Vande Pol N."/>
            <person name="Du Z.-Y."/>
            <person name="Zienkiewicz A."/>
            <person name="Zienkiewicz K."/>
            <person name="Morin E."/>
            <person name="Tisserant E."/>
            <person name="Splivallo R."/>
            <person name="Hainaut M."/>
            <person name="Henrissat B."/>
            <person name="Ohm R."/>
            <person name="Kuo A."/>
            <person name="Yan J."/>
            <person name="Lipzen A."/>
            <person name="Nolan M."/>
            <person name="Labutti K."/>
            <person name="Barry K."/>
            <person name="Goldstein A."/>
            <person name="Labbe J."/>
            <person name="Schadt C."/>
            <person name="Tuskan G."/>
            <person name="Grigoriev I."/>
            <person name="Martin F."/>
            <person name="Vilgalys R."/>
            <person name="Bonito G."/>
        </authorList>
    </citation>
    <scope>NUCLEOTIDE SEQUENCE [LARGE SCALE GENOMIC DNA]</scope>
    <source>
        <strain evidence="2 3">AG-77</strain>
    </source>
</reference>
<keyword evidence="3" id="KW-1185">Reference proteome</keyword>
<sequence>MADSSDPFEVFIALLPHHRQYHVQLASDLDHILTSKQQALSSMLPTVPTARPRNSHNTTTTTTTTAPGFAKQVKRLINQSMSTLTRWTKLLNATTASDIVPLQAPPDSQPALITPSLGKAEAVVNAGRNPACEIQSLSAAGSTKKAFQLFFALCPTILHQKDDKTPQRQWNMRPRFKA</sequence>
<dbReference type="Proteomes" id="UP000078512">
    <property type="component" value="Unassembled WGS sequence"/>
</dbReference>
<evidence type="ECO:0000256" key="1">
    <source>
        <dbReference type="SAM" id="MobiDB-lite"/>
    </source>
</evidence>
<dbReference type="AlphaFoldDB" id="A0A197KE52"/>
<protein>
    <submittedName>
        <fullName evidence="2">Uncharacterized protein</fullName>
    </submittedName>
</protein>
<feature type="region of interest" description="Disordered" evidence="1">
    <location>
        <begin position="45"/>
        <end position="64"/>
    </location>
</feature>